<evidence type="ECO:0000313" key="1">
    <source>
        <dbReference type="EMBL" id="NMO16163.1"/>
    </source>
</evidence>
<keyword evidence="2" id="KW-1185">Reference proteome</keyword>
<dbReference type="RefSeq" id="WP_169345452.1">
    <property type="nucleotide sequence ID" value="NZ_JABBJJ010000057.1"/>
</dbReference>
<sequence>MHAGKDTGDKWLRSLLEDVARALADAKREREAGQVRAKKVLVGVAKESAQLGAEDAVASGFHLRPFRICDQRNRRHALSLTLNGLRLRLMGDANNPASRSLLTYLFSCEELRLTVVREGELAATLGRPALVTRRARKGAPRG</sequence>
<accession>A0A848LG07</accession>
<comment type="caution">
    <text evidence="1">The sequence shown here is derived from an EMBL/GenBank/DDBJ whole genome shotgun (WGS) entry which is preliminary data.</text>
</comment>
<proteinExistence type="predicted"/>
<dbReference type="EMBL" id="JABBJJ010000057">
    <property type="protein sequence ID" value="NMO16163.1"/>
    <property type="molecule type" value="Genomic_DNA"/>
</dbReference>
<name>A0A848LG07_9BACT</name>
<reference evidence="1 2" key="1">
    <citation type="submission" date="2020-04" db="EMBL/GenBank/DDBJ databases">
        <title>Draft genome of Pyxidicoccus fallax type strain.</title>
        <authorList>
            <person name="Whitworth D.E."/>
        </authorList>
    </citation>
    <scope>NUCLEOTIDE SEQUENCE [LARGE SCALE GENOMIC DNA]</scope>
    <source>
        <strain evidence="1 2">DSM 14698</strain>
    </source>
</reference>
<evidence type="ECO:0000313" key="2">
    <source>
        <dbReference type="Proteomes" id="UP000518300"/>
    </source>
</evidence>
<dbReference type="Proteomes" id="UP000518300">
    <property type="component" value="Unassembled WGS sequence"/>
</dbReference>
<dbReference type="AlphaFoldDB" id="A0A848LG07"/>
<gene>
    <name evidence="1" type="ORF">HG543_15075</name>
</gene>
<organism evidence="1 2">
    <name type="scientific">Pyxidicoccus fallax</name>
    <dbReference type="NCBI Taxonomy" id="394095"/>
    <lineage>
        <taxon>Bacteria</taxon>
        <taxon>Pseudomonadati</taxon>
        <taxon>Myxococcota</taxon>
        <taxon>Myxococcia</taxon>
        <taxon>Myxococcales</taxon>
        <taxon>Cystobacterineae</taxon>
        <taxon>Myxococcaceae</taxon>
        <taxon>Pyxidicoccus</taxon>
    </lineage>
</organism>
<protein>
    <submittedName>
        <fullName evidence="1">Uncharacterized protein</fullName>
    </submittedName>
</protein>